<dbReference type="GO" id="GO:0003676">
    <property type="term" value="F:nucleic acid binding"/>
    <property type="evidence" value="ECO:0007669"/>
    <property type="project" value="InterPro"/>
</dbReference>
<evidence type="ECO:0000259" key="1">
    <source>
        <dbReference type="Pfam" id="PF13456"/>
    </source>
</evidence>
<dbReference type="Proteomes" id="UP000828251">
    <property type="component" value="Unassembled WGS sequence"/>
</dbReference>
<dbReference type="AlphaFoldDB" id="A0A9D3ZG65"/>
<evidence type="ECO:0000313" key="3">
    <source>
        <dbReference type="Proteomes" id="UP000828251"/>
    </source>
</evidence>
<protein>
    <recommendedName>
        <fullName evidence="1">RNase H type-1 domain-containing protein</fullName>
    </recommendedName>
</protein>
<dbReference type="InterPro" id="IPR044730">
    <property type="entry name" value="RNase_H-like_dom_plant"/>
</dbReference>
<dbReference type="SUPFAM" id="SSF53098">
    <property type="entry name" value="Ribonuclease H-like"/>
    <property type="match status" value="1"/>
</dbReference>
<sequence length="129" mass="14552">MATCTYPWENISDPAMAEARACLQAITMAEEMGFQDICVEGDALTIICKLNSVEEDKSSISSLIQEIKGRIPNFRRLSFEYVPREANKLAHGMAMEGRKYENSQYCIEEIPYAMEGLVNRDKRSDDDSG</sequence>
<feature type="domain" description="RNase H type-1" evidence="1">
    <location>
        <begin position="8"/>
        <end position="95"/>
    </location>
</feature>
<name>A0A9D3ZG65_9ROSI</name>
<dbReference type="PANTHER" id="PTHR47074:SF61">
    <property type="entry name" value="RNASE H TYPE-1 DOMAIN-CONTAINING PROTEIN"/>
    <property type="match status" value="1"/>
</dbReference>
<comment type="caution">
    <text evidence="2">The sequence shown here is derived from an EMBL/GenBank/DDBJ whole genome shotgun (WGS) entry which is preliminary data.</text>
</comment>
<accession>A0A9D3ZG65</accession>
<keyword evidence="3" id="KW-1185">Reference proteome</keyword>
<dbReference type="OrthoDB" id="1748820at2759"/>
<dbReference type="CDD" id="cd06222">
    <property type="entry name" value="RNase_H_like"/>
    <property type="match status" value="1"/>
</dbReference>
<dbReference type="InterPro" id="IPR036397">
    <property type="entry name" value="RNaseH_sf"/>
</dbReference>
<dbReference type="EMBL" id="JAIQCV010000013">
    <property type="protein sequence ID" value="KAH1032212.1"/>
    <property type="molecule type" value="Genomic_DNA"/>
</dbReference>
<dbReference type="Gene3D" id="3.30.420.10">
    <property type="entry name" value="Ribonuclease H-like superfamily/Ribonuclease H"/>
    <property type="match status" value="1"/>
</dbReference>
<dbReference type="PANTHER" id="PTHR47074">
    <property type="entry name" value="BNAC02G40300D PROTEIN"/>
    <property type="match status" value="1"/>
</dbReference>
<dbReference type="Pfam" id="PF13456">
    <property type="entry name" value="RVT_3"/>
    <property type="match status" value="1"/>
</dbReference>
<dbReference type="InterPro" id="IPR012337">
    <property type="entry name" value="RNaseH-like_sf"/>
</dbReference>
<dbReference type="InterPro" id="IPR052929">
    <property type="entry name" value="RNase_H-like_EbsB-rel"/>
</dbReference>
<proteinExistence type="predicted"/>
<organism evidence="2 3">
    <name type="scientific">Gossypium stocksii</name>
    <dbReference type="NCBI Taxonomy" id="47602"/>
    <lineage>
        <taxon>Eukaryota</taxon>
        <taxon>Viridiplantae</taxon>
        <taxon>Streptophyta</taxon>
        <taxon>Embryophyta</taxon>
        <taxon>Tracheophyta</taxon>
        <taxon>Spermatophyta</taxon>
        <taxon>Magnoliopsida</taxon>
        <taxon>eudicotyledons</taxon>
        <taxon>Gunneridae</taxon>
        <taxon>Pentapetalae</taxon>
        <taxon>rosids</taxon>
        <taxon>malvids</taxon>
        <taxon>Malvales</taxon>
        <taxon>Malvaceae</taxon>
        <taxon>Malvoideae</taxon>
        <taxon>Gossypium</taxon>
    </lineage>
</organism>
<gene>
    <name evidence="2" type="ORF">J1N35_044386</name>
</gene>
<evidence type="ECO:0000313" key="2">
    <source>
        <dbReference type="EMBL" id="KAH1032212.1"/>
    </source>
</evidence>
<reference evidence="2 3" key="1">
    <citation type="journal article" date="2021" name="Plant Biotechnol. J.">
        <title>Multi-omics assisted identification of the key and species-specific regulatory components of drought-tolerant mechanisms in Gossypium stocksii.</title>
        <authorList>
            <person name="Yu D."/>
            <person name="Ke L."/>
            <person name="Zhang D."/>
            <person name="Wu Y."/>
            <person name="Sun Y."/>
            <person name="Mei J."/>
            <person name="Sun J."/>
            <person name="Sun Y."/>
        </authorList>
    </citation>
    <scope>NUCLEOTIDE SEQUENCE [LARGE SCALE GENOMIC DNA]</scope>
    <source>
        <strain evidence="3">cv. E1</strain>
        <tissue evidence="2">Leaf</tissue>
    </source>
</reference>
<dbReference type="GO" id="GO:0004523">
    <property type="term" value="F:RNA-DNA hybrid ribonuclease activity"/>
    <property type="evidence" value="ECO:0007669"/>
    <property type="project" value="InterPro"/>
</dbReference>
<dbReference type="InterPro" id="IPR002156">
    <property type="entry name" value="RNaseH_domain"/>
</dbReference>